<dbReference type="EMBL" id="CM037160">
    <property type="protein sequence ID" value="KAH7839372.1"/>
    <property type="molecule type" value="Genomic_DNA"/>
</dbReference>
<name>A0ACB7XFL6_9ERIC</name>
<organism evidence="1 2">
    <name type="scientific">Vaccinium darrowii</name>
    <dbReference type="NCBI Taxonomy" id="229202"/>
    <lineage>
        <taxon>Eukaryota</taxon>
        <taxon>Viridiplantae</taxon>
        <taxon>Streptophyta</taxon>
        <taxon>Embryophyta</taxon>
        <taxon>Tracheophyta</taxon>
        <taxon>Spermatophyta</taxon>
        <taxon>Magnoliopsida</taxon>
        <taxon>eudicotyledons</taxon>
        <taxon>Gunneridae</taxon>
        <taxon>Pentapetalae</taxon>
        <taxon>asterids</taxon>
        <taxon>Ericales</taxon>
        <taxon>Ericaceae</taxon>
        <taxon>Vaccinioideae</taxon>
        <taxon>Vaccinieae</taxon>
        <taxon>Vaccinium</taxon>
    </lineage>
</organism>
<gene>
    <name evidence="1" type="ORF">Vadar_003328</name>
</gene>
<evidence type="ECO:0000313" key="1">
    <source>
        <dbReference type="EMBL" id="KAH7839372.1"/>
    </source>
</evidence>
<reference evidence="1 2" key="1">
    <citation type="journal article" date="2021" name="Hortic Res">
        <title>High-quality reference genome and annotation aids understanding of berry development for evergreen blueberry (Vaccinium darrowii).</title>
        <authorList>
            <person name="Yu J."/>
            <person name="Hulse-Kemp A.M."/>
            <person name="Babiker E."/>
            <person name="Staton M."/>
        </authorList>
    </citation>
    <scope>NUCLEOTIDE SEQUENCE [LARGE SCALE GENOMIC DNA]</scope>
    <source>
        <strain evidence="2">cv. NJ 8807/NJ 8810</strain>
        <tissue evidence="1">Young leaf</tissue>
    </source>
</reference>
<accession>A0ACB7XFL6</accession>
<dbReference type="Proteomes" id="UP000828048">
    <property type="component" value="Chromosome 10"/>
</dbReference>
<comment type="caution">
    <text evidence="1">The sequence shown here is derived from an EMBL/GenBank/DDBJ whole genome shotgun (WGS) entry which is preliminary data.</text>
</comment>
<evidence type="ECO:0000313" key="2">
    <source>
        <dbReference type="Proteomes" id="UP000828048"/>
    </source>
</evidence>
<proteinExistence type="predicted"/>
<sequence length="135" mass="15376">MSCSQVVGFKYSHLLITSLNLMLTHQMLWRGLRIRLFHSEEASLKKLRAIQISKSSIMKPSPKSSSSFDEISALSSMKEICHSFQKKPKHIPSEETLKSKYPKPVGSEQIDVKHDPHASFTCNYERPSHSCQRCA</sequence>
<keyword evidence="2" id="KW-1185">Reference proteome</keyword>
<protein>
    <submittedName>
        <fullName evidence="1">Uncharacterized protein</fullName>
    </submittedName>
</protein>